<evidence type="ECO:0000256" key="4">
    <source>
        <dbReference type="SAM" id="MobiDB-lite"/>
    </source>
</evidence>
<dbReference type="GO" id="GO:0003676">
    <property type="term" value="F:nucleic acid binding"/>
    <property type="evidence" value="ECO:0007669"/>
    <property type="project" value="InterPro"/>
</dbReference>
<keyword evidence="2" id="KW-0378">Hydrolase</keyword>
<feature type="domain" description="Exonuclease" evidence="5">
    <location>
        <begin position="34"/>
        <end position="237"/>
    </location>
</feature>
<dbReference type="OrthoDB" id="448399at2759"/>
<dbReference type="InterPro" id="IPR051274">
    <property type="entry name" value="3-5_Exoribonuclease"/>
</dbReference>
<accession>A0A1Y2HY13</accession>
<dbReference type="InterPro" id="IPR013520">
    <property type="entry name" value="Ribonucl_H"/>
</dbReference>
<protein>
    <submittedName>
        <fullName evidence="6">Ribonuclease H-like domain-containing protein</fullName>
    </submittedName>
</protein>
<dbReference type="Proteomes" id="UP000193411">
    <property type="component" value="Unassembled WGS sequence"/>
</dbReference>
<keyword evidence="7" id="KW-1185">Reference proteome</keyword>
<comment type="caution">
    <text evidence="6">The sequence shown here is derived from an EMBL/GenBank/DDBJ whole genome shotgun (WGS) entry which is preliminary data.</text>
</comment>
<organism evidence="6 7">
    <name type="scientific">Catenaria anguillulae PL171</name>
    <dbReference type="NCBI Taxonomy" id="765915"/>
    <lineage>
        <taxon>Eukaryota</taxon>
        <taxon>Fungi</taxon>
        <taxon>Fungi incertae sedis</taxon>
        <taxon>Blastocladiomycota</taxon>
        <taxon>Blastocladiomycetes</taxon>
        <taxon>Blastocladiales</taxon>
        <taxon>Catenariaceae</taxon>
        <taxon>Catenaria</taxon>
    </lineage>
</organism>
<name>A0A1Y2HY13_9FUNG</name>
<keyword evidence="3" id="KW-0269">Exonuclease</keyword>
<proteinExistence type="predicted"/>
<dbReference type="STRING" id="765915.A0A1Y2HY13"/>
<dbReference type="InterPro" id="IPR047201">
    <property type="entry name" value="ERI-1_3'hExo-like"/>
</dbReference>
<evidence type="ECO:0000313" key="6">
    <source>
        <dbReference type="EMBL" id="ORZ39506.1"/>
    </source>
</evidence>
<evidence type="ECO:0000256" key="1">
    <source>
        <dbReference type="ARBA" id="ARBA00022722"/>
    </source>
</evidence>
<evidence type="ECO:0000256" key="3">
    <source>
        <dbReference type="ARBA" id="ARBA00022839"/>
    </source>
</evidence>
<evidence type="ECO:0000256" key="2">
    <source>
        <dbReference type="ARBA" id="ARBA00022801"/>
    </source>
</evidence>
<gene>
    <name evidence="6" type="ORF">BCR44DRAFT_1426683</name>
</gene>
<keyword evidence="1" id="KW-0540">Nuclease</keyword>
<reference evidence="6 7" key="1">
    <citation type="submission" date="2016-07" db="EMBL/GenBank/DDBJ databases">
        <title>Pervasive Adenine N6-methylation of Active Genes in Fungi.</title>
        <authorList>
            <consortium name="DOE Joint Genome Institute"/>
            <person name="Mondo S.J."/>
            <person name="Dannebaum R.O."/>
            <person name="Kuo R.C."/>
            <person name="Labutti K."/>
            <person name="Haridas S."/>
            <person name="Kuo A."/>
            <person name="Salamov A."/>
            <person name="Ahrendt S.R."/>
            <person name="Lipzen A."/>
            <person name="Sullivan W."/>
            <person name="Andreopoulos W.B."/>
            <person name="Clum A."/>
            <person name="Lindquist E."/>
            <person name="Daum C."/>
            <person name="Ramamoorthy G.K."/>
            <person name="Gryganskyi A."/>
            <person name="Culley D."/>
            <person name="Magnuson J.K."/>
            <person name="James T.Y."/>
            <person name="O'Malley M.A."/>
            <person name="Stajich J.E."/>
            <person name="Spatafora J.W."/>
            <person name="Visel A."/>
            <person name="Grigoriev I.V."/>
        </authorList>
    </citation>
    <scope>NUCLEOTIDE SEQUENCE [LARGE SCALE GENOMIC DNA]</scope>
    <source>
        <strain evidence="6 7">PL171</strain>
    </source>
</reference>
<dbReference type="SMART" id="SM00479">
    <property type="entry name" value="EXOIII"/>
    <property type="match status" value="1"/>
</dbReference>
<dbReference type="EMBL" id="MCFL01000005">
    <property type="protein sequence ID" value="ORZ39506.1"/>
    <property type="molecule type" value="Genomic_DNA"/>
</dbReference>
<dbReference type="AlphaFoldDB" id="A0A1Y2HY13"/>
<sequence>MLSSPASLDPAVAKVPESKEESSEAVESGPGPDWILVIDVEATCEDGKAFNFFNEIIELPCILLNRNGDKVAEFFTHVRPTLNPRLTAYCTRLTGVTQAQVDGAPTWPKALEQFEAWLIAQGVADKDMLDPKVTSAEIECRRNKVLIACDGPWDVRDFLRRSCDLDHIPTPFYFKRFVDLRKYTQDTVYRSYNERRGGLDGLLAYWGLTFQGRPHSGLDDSRNIARVVQKMVAHGYVLGANWERTSKSGHRHLQMLKKDLVWQRGREWAIGADGQ</sequence>
<dbReference type="InterPro" id="IPR012337">
    <property type="entry name" value="RNaseH-like_sf"/>
</dbReference>
<evidence type="ECO:0000259" key="5">
    <source>
        <dbReference type="SMART" id="SM00479"/>
    </source>
</evidence>
<feature type="region of interest" description="Disordered" evidence="4">
    <location>
        <begin position="1"/>
        <end position="30"/>
    </location>
</feature>
<dbReference type="Gene3D" id="3.30.420.10">
    <property type="entry name" value="Ribonuclease H-like superfamily/Ribonuclease H"/>
    <property type="match status" value="1"/>
</dbReference>
<dbReference type="GO" id="GO:0000175">
    <property type="term" value="F:3'-5'-RNA exonuclease activity"/>
    <property type="evidence" value="ECO:0007669"/>
    <property type="project" value="InterPro"/>
</dbReference>
<dbReference type="SUPFAM" id="SSF53098">
    <property type="entry name" value="Ribonuclease H-like"/>
    <property type="match status" value="1"/>
</dbReference>
<dbReference type="InterPro" id="IPR036397">
    <property type="entry name" value="RNaseH_sf"/>
</dbReference>
<dbReference type="PANTHER" id="PTHR23044">
    <property type="entry name" value="3'-5' EXONUCLEASE ERI1-RELATED"/>
    <property type="match status" value="1"/>
</dbReference>
<dbReference type="Pfam" id="PF00929">
    <property type="entry name" value="RNase_T"/>
    <property type="match status" value="1"/>
</dbReference>
<evidence type="ECO:0000313" key="7">
    <source>
        <dbReference type="Proteomes" id="UP000193411"/>
    </source>
</evidence>
<dbReference type="CDD" id="cd06133">
    <property type="entry name" value="ERI-1_3'hExo_like"/>
    <property type="match status" value="1"/>
</dbReference>
<dbReference type="PANTHER" id="PTHR23044:SF61">
    <property type="entry name" value="3'-5' EXORIBONUCLEASE 1-RELATED"/>
    <property type="match status" value="1"/>
</dbReference>